<keyword evidence="3" id="KW-1185">Reference proteome</keyword>
<sequence>MSDNNNNNEQNGQESNNYVEPTSIPDSIIHNNQSEVNNVTNIPDTTNQSIDTKILEDLNSGLRRSSRVPKPRTDLTADLEDEYKKRSYKKRVKPKPKKKINAKDKKKKVTKPSKKLKKSISTKKTAIGKKITKKDEKAIKGKGKPAIETQEPSLTDANWAPCSPLLTTDFKAQQSVSSRLKNPNMKPVPYAGDIMKIMTFINKFYSLFDQDLLNLSFQDFEVGLDLYSGNAKESADGMYSEEKGRIVYYQDYILVKEVIQAQDKMNLLFLTLLQMLTVDPKKYDAPALADLRGKNLYRPFIEQVRKNATEWGYPKEWRSSNVISNTVGEGKFPLFPHNETVPVVDPIHPEILTPNVYTYIGNALPQPEVDPLQTRDIEDEGVLGLATNDRIIFLRTLVNWCSVQSLLVHHEIYQLSHFKRETPFGIQTQHVPRYYLDGPEVTYNYFRKLCTVIQTRYEIRSKKKHYRKQINDGKNPELSEKLKLLEEIKQELNNVEKSERPELIVSLYSKWKRLFEGELSDNPLSNPFDDPIYTLRSQEFFIGRVPYMGDFYLPRLHSYGDTINMSTYTDLRKLQKLVSKFKNKEYTVLNLFEEYGQTLSSQFKVLYHDTPSLIHDISKNKSMDDKCYWYEMCDDTESLRQFLDFLDFKIVRPPPKEKKNDEPATQTASDPYGAKDNTSTDGGIVEGTTAISSTDSESTRVEIAPLPVKNEVKPSPKIHNRKLENSNINTNPLPRDQRYNTARNKLKILKEYLSDFYFILCTFEQLKKEYSNMQPGRRQLRDMKRNIINYNIDYDSDDMIE</sequence>
<dbReference type="EMBL" id="CAEFZW010000004">
    <property type="protein sequence ID" value="CAB4254524.1"/>
    <property type="molecule type" value="Genomic_DNA"/>
</dbReference>
<name>A0A8H2VF90_9SACH</name>
<dbReference type="GeneID" id="64857522"/>
<dbReference type="OrthoDB" id="349045at2759"/>
<gene>
    <name evidence="2" type="ORF">KABA2_04S08250</name>
</gene>
<feature type="compositionally biased region" description="Basic residues" evidence="1">
    <location>
        <begin position="86"/>
        <end position="132"/>
    </location>
</feature>
<evidence type="ECO:0000313" key="3">
    <source>
        <dbReference type="Proteomes" id="UP000644660"/>
    </source>
</evidence>
<evidence type="ECO:0000256" key="1">
    <source>
        <dbReference type="SAM" id="MobiDB-lite"/>
    </source>
</evidence>
<dbReference type="RefSeq" id="XP_041406368.1">
    <property type="nucleotide sequence ID" value="XM_041550434.1"/>
</dbReference>
<feature type="compositionally biased region" description="Low complexity" evidence="1">
    <location>
        <begin position="1"/>
        <end position="17"/>
    </location>
</feature>
<protein>
    <submittedName>
        <fullName evidence="2">Similar to Saccharomyces cerevisiae YFR013W IOC3 Member of a complex (Isw1a) with Isw1p</fullName>
    </submittedName>
</protein>
<dbReference type="Proteomes" id="UP000644660">
    <property type="component" value="Unassembled WGS sequence"/>
</dbReference>
<dbReference type="AlphaFoldDB" id="A0A8H2VF90"/>
<comment type="caution">
    <text evidence="2">The sequence shown here is derived from an EMBL/GenBank/DDBJ whole genome shotgun (WGS) entry which is preliminary data.</text>
</comment>
<feature type="compositionally biased region" description="Polar residues" evidence="1">
    <location>
        <begin position="29"/>
        <end position="51"/>
    </location>
</feature>
<organism evidence="2 3">
    <name type="scientific">Maudiozyma barnettii</name>
    <dbReference type="NCBI Taxonomy" id="61262"/>
    <lineage>
        <taxon>Eukaryota</taxon>
        <taxon>Fungi</taxon>
        <taxon>Dikarya</taxon>
        <taxon>Ascomycota</taxon>
        <taxon>Saccharomycotina</taxon>
        <taxon>Saccharomycetes</taxon>
        <taxon>Saccharomycetales</taxon>
        <taxon>Saccharomycetaceae</taxon>
        <taxon>Maudiozyma</taxon>
    </lineage>
</organism>
<feature type="region of interest" description="Disordered" evidence="1">
    <location>
        <begin position="1"/>
        <end position="155"/>
    </location>
</feature>
<proteinExistence type="predicted"/>
<accession>A0A8H2VF90</accession>
<evidence type="ECO:0000313" key="2">
    <source>
        <dbReference type="EMBL" id="CAB4254524.1"/>
    </source>
</evidence>
<feature type="region of interest" description="Disordered" evidence="1">
    <location>
        <begin position="654"/>
        <end position="704"/>
    </location>
</feature>
<reference evidence="2 3" key="1">
    <citation type="submission" date="2020-05" db="EMBL/GenBank/DDBJ databases">
        <authorList>
            <person name="Casaregola S."/>
            <person name="Devillers H."/>
            <person name="Grondin C."/>
        </authorList>
    </citation>
    <scope>NUCLEOTIDE SEQUENCE [LARGE SCALE GENOMIC DNA]</scope>
    <source>
        <strain evidence="2 3">CLIB 1767</strain>
    </source>
</reference>